<keyword evidence="4 7" id="KW-0812">Transmembrane</keyword>
<dbReference type="AlphaFoldDB" id="A0A9D1HCC1"/>
<evidence type="ECO:0000256" key="1">
    <source>
        <dbReference type="ARBA" id="ARBA00004651"/>
    </source>
</evidence>
<keyword evidence="2 7" id="KW-0813">Transport</keyword>
<evidence type="ECO:0000259" key="8">
    <source>
        <dbReference type="PROSITE" id="PS50928"/>
    </source>
</evidence>
<comment type="similarity">
    <text evidence="7">Belongs to the binding-protein-dependent transport system permease family.</text>
</comment>
<name>A0A9D1HCC1_9FIRM</name>
<sequence>MKDKFVLLIVSAGAFLVIYPVIFLLTGSFMHPSELQENLAPIVSPAAEGYADWSLLPLIPTIQSYVKVLLEEPQFFTVFWNSMKIVLGIMAGQALLGIPAAWGFARYEFRMKRILFFIYIILMMMPFQVIMLSEYLVLRNLSLLDSLWSIILPGAFSTFPVFVLYNFFRAIPEDIIESARLDGASELKIFVKIGIPLGKNGIVAALLLQFLEYWNVVEQPMIFLDSKELWPLTLYLPEIGMENAGQAIVAAVITLVPTMILFFMCKDQLEKGIVASAVKE</sequence>
<dbReference type="InterPro" id="IPR000515">
    <property type="entry name" value="MetI-like"/>
</dbReference>
<dbReference type="Pfam" id="PF00528">
    <property type="entry name" value="BPD_transp_1"/>
    <property type="match status" value="1"/>
</dbReference>
<dbReference type="Proteomes" id="UP000824159">
    <property type="component" value="Unassembled WGS sequence"/>
</dbReference>
<feature type="domain" description="ABC transmembrane type-1" evidence="8">
    <location>
        <begin position="79"/>
        <end position="265"/>
    </location>
</feature>
<keyword evidence="6 7" id="KW-0472">Membrane</keyword>
<dbReference type="SUPFAM" id="SSF161098">
    <property type="entry name" value="MetI-like"/>
    <property type="match status" value="1"/>
</dbReference>
<evidence type="ECO:0000256" key="4">
    <source>
        <dbReference type="ARBA" id="ARBA00022692"/>
    </source>
</evidence>
<feature type="transmembrane region" description="Helical" evidence="7">
    <location>
        <begin position="5"/>
        <end position="25"/>
    </location>
</feature>
<dbReference type="EMBL" id="DVLX01000063">
    <property type="protein sequence ID" value="HIT99628.1"/>
    <property type="molecule type" value="Genomic_DNA"/>
</dbReference>
<evidence type="ECO:0000256" key="6">
    <source>
        <dbReference type="ARBA" id="ARBA00023136"/>
    </source>
</evidence>
<dbReference type="Gene3D" id="1.10.3720.10">
    <property type="entry name" value="MetI-like"/>
    <property type="match status" value="1"/>
</dbReference>
<feature type="transmembrane region" description="Helical" evidence="7">
    <location>
        <begin position="150"/>
        <end position="168"/>
    </location>
</feature>
<feature type="transmembrane region" description="Helical" evidence="7">
    <location>
        <begin position="189"/>
        <end position="211"/>
    </location>
</feature>
<organism evidence="9 10">
    <name type="scientific">Candidatus Allocopromorpha excrementavium</name>
    <dbReference type="NCBI Taxonomy" id="2840741"/>
    <lineage>
        <taxon>Bacteria</taxon>
        <taxon>Bacillati</taxon>
        <taxon>Bacillota</taxon>
        <taxon>Clostridia</taxon>
        <taxon>Eubacteriales</taxon>
        <taxon>Eubacteriaceae</taxon>
        <taxon>Eubacteriaceae incertae sedis</taxon>
        <taxon>Candidatus Allocopromorpha</taxon>
    </lineage>
</organism>
<evidence type="ECO:0000313" key="10">
    <source>
        <dbReference type="Proteomes" id="UP000824159"/>
    </source>
</evidence>
<reference evidence="9" key="1">
    <citation type="submission" date="2020-10" db="EMBL/GenBank/DDBJ databases">
        <authorList>
            <person name="Gilroy R."/>
        </authorList>
    </citation>
    <scope>NUCLEOTIDE SEQUENCE</scope>
    <source>
        <strain evidence="9">CHK176-22527</strain>
    </source>
</reference>
<dbReference type="GO" id="GO:0055085">
    <property type="term" value="P:transmembrane transport"/>
    <property type="evidence" value="ECO:0007669"/>
    <property type="project" value="InterPro"/>
</dbReference>
<evidence type="ECO:0000256" key="2">
    <source>
        <dbReference type="ARBA" id="ARBA00022448"/>
    </source>
</evidence>
<feature type="transmembrane region" description="Helical" evidence="7">
    <location>
        <begin position="116"/>
        <end position="138"/>
    </location>
</feature>
<dbReference type="PANTHER" id="PTHR43744">
    <property type="entry name" value="ABC TRANSPORTER PERMEASE PROTEIN MG189-RELATED-RELATED"/>
    <property type="match status" value="1"/>
</dbReference>
<keyword evidence="3" id="KW-1003">Cell membrane</keyword>
<accession>A0A9D1HCC1</accession>
<feature type="transmembrane region" description="Helical" evidence="7">
    <location>
        <begin position="85"/>
        <end position="104"/>
    </location>
</feature>
<comment type="subcellular location">
    <subcellularLocation>
        <location evidence="1 7">Cell membrane</location>
        <topology evidence="1 7">Multi-pass membrane protein</topology>
    </subcellularLocation>
</comment>
<evidence type="ECO:0000256" key="3">
    <source>
        <dbReference type="ARBA" id="ARBA00022475"/>
    </source>
</evidence>
<dbReference type="InterPro" id="IPR035906">
    <property type="entry name" value="MetI-like_sf"/>
</dbReference>
<evidence type="ECO:0000256" key="7">
    <source>
        <dbReference type="RuleBase" id="RU363032"/>
    </source>
</evidence>
<feature type="transmembrane region" description="Helical" evidence="7">
    <location>
        <begin position="244"/>
        <end position="264"/>
    </location>
</feature>
<dbReference type="PROSITE" id="PS50928">
    <property type="entry name" value="ABC_TM1"/>
    <property type="match status" value="1"/>
</dbReference>
<comment type="caution">
    <text evidence="9">The sequence shown here is derived from an EMBL/GenBank/DDBJ whole genome shotgun (WGS) entry which is preliminary data.</text>
</comment>
<dbReference type="PANTHER" id="PTHR43744:SF8">
    <property type="entry name" value="SN-GLYCEROL-3-PHOSPHATE TRANSPORT SYSTEM PERMEASE PROTEIN UGPE"/>
    <property type="match status" value="1"/>
</dbReference>
<dbReference type="CDD" id="cd06261">
    <property type="entry name" value="TM_PBP2"/>
    <property type="match status" value="1"/>
</dbReference>
<protein>
    <submittedName>
        <fullName evidence="9">Carbohydrate ABC transporter permease</fullName>
    </submittedName>
</protein>
<keyword evidence="5 7" id="KW-1133">Transmembrane helix</keyword>
<dbReference type="GO" id="GO:0005886">
    <property type="term" value="C:plasma membrane"/>
    <property type="evidence" value="ECO:0007669"/>
    <property type="project" value="UniProtKB-SubCell"/>
</dbReference>
<proteinExistence type="inferred from homology"/>
<evidence type="ECO:0000313" key="9">
    <source>
        <dbReference type="EMBL" id="HIT99628.1"/>
    </source>
</evidence>
<gene>
    <name evidence="9" type="ORF">IAD12_05185</name>
</gene>
<evidence type="ECO:0000256" key="5">
    <source>
        <dbReference type="ARBA" id="ARBA00022989"/>
    </source>
</evidence>
<reference evidence="9" key="2">
    <citation type="journal article" date="2021" name="PeerJ">
        <title>Extensive microbial diversity within the chicken gut microbiome revealed by metagenomics and culture.</title>
        <authorList>
            <person name="Gilroy R."/>
            <person name="Ravi A."/>
            <person name="Getino M."/>
            <person name="Pursley I."/>
            <person name="Horton D.L."/>
            <person name="Alikhan N.F."/>
            <person name="Baker D."/>
            <person name="Gharbi K."/>
            <person name="Hall N."/>
            <person name="Watson M."/>
            <person name="Adriaenssens E.M."/>
            <person name="Foster-Nyarko E."/>
            <person name="Jarju S."/>
            <person name="Secka A."/>
            <person name="Antonio M."/>
            <person name="Oren A."/>
            <person name="Chaudhuri R.R."/>
            <person name="La Ragione R."/>
            <person name="Hildebrand F."/>
            <person name="Pallen M.J."/>
        </authorList>
    </citation>
    <scope>NUCLEOTIDE SEQUENCE</scope>
    <source>
        <strain evidence="9">CHK176-22527</strain>
    </source>
</reference>